<comment type="caution">
    <text evidence="1">The sequence shown here is derived from an EMBL/GenBank/DDBJ whole genome shotgun (WGS) entry which is preliminary data.</text>
</comment>
<accession>A0ABR3NXT6</accession>
<keyword evidence="2" id="KW-1185">Reference proteome</keyword>
<organism evidence="1 2">
    <name type="scientific">Cirrhinus molitorella</name>
    <name type="common">mud carp</name>
    <dbReference type="NCBI Taxonomy" id="172907"/>
    <lineage>
        <taxon>Eukaryota</taxon>
        <taxon>Metazoa</taxon>
        <taxon>Chordata</taxon>
        <taxon>Craniata</taxon>
        <taxon>Vertebrata</taxon>
        <taxon>Euteleostomi</taxon>
        <taxon>Actinopterygii</taxon>
        <taxon>Neopterygii</taxon>
        <taxon>Teleostei</taxon>
        <taxon>Ostariophysi</taxon>
        <taxon>Cypriniformes</taxon>
        <taxon>Cyprinidae</taxon>
        <taxon>Labeoninae</taxon>
        <taxon>Labeonini</taxon>
        <taxon>Cirrhinus</taxon>
    </lineage>
</organism>
<dbReference type="Proteomes" id="UP001558613">
    <property type="component" value="Unassembled WGS sequence"/>
</dbReference>
<evidence type="ECO:0000313" key="2">
    <source>
        <dbReference type="Proteomes" id="UP001558613"/>
    </source>
</evidence>
<protein>
    <submittedName>
        <fullName evidence="1">Uncharacterized protein</fullName>
    </submittedName>
</protein>
<evidence type="ECO:0000313" key="1">
    <source>
        <dbReference type="EMBL" id="KAL1281734.1"/>
    </source>
</evidence>
<gene>
    <name evidence="1" type="ORF">QQF64_000537</name>
</gene>
<proteinExistence type="predicted"/>
<dbReference type="EMBL" id="JAYMGO010000001">
    <property type="protein sequence ID" value="KAL1281734.1"/>
    <property type="molecule type" value="Genomic_DNA"/>
</dbReference>
<reference evidence="1 2" key="1">
    <citation type="submission" date="2023-09" db="EMBL/GenBank/DDBJ databases">
        <authorList>
            <person name="Wang M."/>
        </authorList>
    </citation>
    <scope>NUCLEOTIDE SEQUENCE [LARGE SCALE GENOMIC DNA]</scope>
    <source>
        <strain evidence="1">GT-2023</strain>
        <tissue evidence="1">Liver</tissue>
    </source>
</reference>
<name>A0ABR3NXT6_9TELE</name>
<sequence>MQTFFSLENARVWRGGLARPQSESGSRCHHLSRGCTLGYFTPSCVLLIHTQIQNGVIKPIRVGRANPRGL</sequence>